<protein>
    <submittedName>
        <fullName evidence="2">Uncharacterized protein</fullName>
    </submittedName>
</protein>
<feature type="region of interest" description="Disordered" evidence="1">
    <location>
        <begin position="1"/>
        <end position="48"/>
    </location>
</feature>
<gene>
    <name evidence="2" type="ORF">R3P38DRAFT_3219196</name>
</gene>
<dbReference type="EMBL" id="JAWWNJ010000089">
    <property type="protein sequence ID" value="KAK7000298.1"/>
    <property type="molecule type" value="Genomic_DNA"/>
</dbReference>
<reference evidence="2 3" key="1">
    <citation type="journal article" date="2024" name="J Genomics">
        <title>Draft genome sequencing and assembly of Favolaschia claudopus CIRM-BRFM 2984 isolated from oak limbs.</title>
        <authorList>
            <person name="Navarro D."/>
            <person name="Drula E."/>
            <person name="Chaduli D."/>
            <person name="Cazenave R."/>
            <person name="Ahrendt S."/>
            <person name="Wang J."/>
            <person name="Lipzen A."/>
            <person name="Daum C."/>
            <person name="Barry K."/>
            <person name="Grigoriev I.V."/>
            <person name="Favel A."/>
            <person name="Rosso M.N."/>
            <person name="Martin F."/>
        </authorList>
    </citation>
    <scope>NUCLEOTIDE SEQUENCE [LARGE SCALE GENOMIC DNA]</scope>
    <source>
        <strain evidence="2 3">CIRM-BRFM 2984</strain>
    </source>
</reference>
<feature type="compositionally biased region" description="Low complexity" evidence="1">
    <location>
        <begin position="14"/>
        <end position="25"/>
    </location>
</feature>
<dbReference type="Proteomes" id="UP001362999">
    <property type="component" value="Unassembled WGS sequence"/>
</dbReference>
<evidence type="ECO:0000256" key="1">
    <source>
        <dbReference type="SAM" id="MobiDB-lite"/>
    </source>
</evidence>
<proteinExistence type="predicted"/>
<keyword evidence="3" id="KW-1185">Reference proteome</keyword>
<organism evidence="2 3">
    <name type="scientific">Favolaschia claudopus</name>
    <dbReference type="NCBI Taxonomy" id="2862362"/>
    <lineage>
        <taxon>Eukaryota</taxon>
        <taxon>Fungi</taxon>
        <taxon>Dikarya</taxon>
        <taxon>Basidiomycota</taxon>
        <taxon>Agaricomycotina</taxon>
        <taxon>Agaricomycetes</taxon>
        <taxon>Agaricomycetidae</taxon>
        <taxon>Agaricales</taxon>
        <taxon>Marasmiineae</taxon>
        <taxon>Mycenaceae</taxon>
        <taxon>Favolaschia</taxon>
    </lineage>
</organism>
<name>A0AAW0A2D3_9AGAR</name>
<comment type="caution">
    <text evidence="2">The sequence shown here is derived from an EMBL/GenBank/DDBJ whole genome shotgun (WGS) entry which is preliminary data.</text>
</comment>
<sequence length="255" mass="27391">MLMTGSVCLRSEEPAAASSPQSGAAIRIDDNRPTTDCRQPTTTCPSPTSPICHPPRIRHRCPSCSWSMADAEEMVARYQTGVEEKGTKNQPSERVVVERVSDPGVTPSRDELGAGSRMRLAVDTEARGFARPRPLLWMSVNLDSVRQLIPAHPHDVVRHLRVPTGTLAVYHPRPPSTATFSITNPILQTLNIVLMPLSLPTAYTVDPMGMPLSPTSSPAASALPAPSAAKRGYVPSATFPAPHYAALSVAAMSRQ</sequence>
<dbReference type="AlphaFoldDB" id="A0AAW0A2D3"/>
<accession>A0AAW0A2D3</accession>
<evidence type="ECO:0000313" key="2">
    <source>
        <dbReference type="EMBL" id="KAK7000298.1"/>
    </source>
</evidence>
<evidence type="ECO:0000313" key="3">
    <source>
        <dbReference type="Proteomes" id="UP001362999"/>
    </source>
</evidence>